<dbReference type="FunFam" id="3.30.420.40:FF:000148">
    <property type="entry name" value="Actin, alpha skeletal muscle"/>
    <property type="match status" value="1"/>
</dbReference>
<keyword evidence="6" id="KW-0206">Cytoskeleton</keyword>
<reference evidence="8 9" key="1">
    <citation type="submission" date="2019-09" db="EMBL/GenBank/DDBJ databases">
        <title>Bird 10,000 Genomes (B10K) Project - Family phase.</title>
        <authorList>
            <person name="Zhang G."/>
        </authorList>
    </citation>
    <scope>NUCLEOTIDE SEQUENCE [LARGE SCALE GENOMIC DNA]</scope>
    <source>
        <strain evidence="8">B10K-MSB-42743</strain>
        <tissue evidence="8">Heart</tissue>
    </source>
</reference>
<protein>
    <submittedName>
        <fullName evidence="8">ACT protein</fullName>
    </submittedName>
</protein>
<evidence type="ECO:0000256" key="3">
    <source>
        <dbReference type="ARBA" id="ARBA00022490"/>
    </source>
</evidence>
<dbReference type="GO" id="GO:0005524">
    <property type="term" value="F:ATP binding"/>
    <property type="evidence" value="ECO:0007669"/>
    <property type="project" value="UniProtKB-KW"/>
</dbReference>
<evidence type="ECO:0000313" key="9">
    <source>
        <dbReference type="Proteomes" id="UP000545332"/>
    </source>
</evidence>
<dbReference type="Gene3D" id="3.30.420.40">
    <property type="match status" value="2"/>
</dbReference>
<evidence type="ECO:0000256" key="4">
    <source>
        <dbReference type="ARBA" id="ARBA00022741"/>
    </source>
</evidence>
<dbReference type="GO" id="GO:0005856">
    <property type="term" value="C:cytoskeleton"/>
    <property type="evidence" value="ECO:0007669"/>
    <property type="project" value="UniProtKB-SubCell"/>
</dbReference>
<dbReference type="PRINTS" id="PR00190">
    <property type="entry name" value="ACTIN"/>
</dbReference>
<dbReference type="OrthoDB" id="6953074at2759"/>
<keyword evidence="3" id="KW-0963">Cytoplasm</keyword>
<feature type="non-terminal residue" evidence="8">
    <location>
        <position position="371"/>
    </location>
</feature>
<accession>A0A7K4KLC3</accession>
<dbReference type="SUPFAM" id="SSF53067">
    <property type="entry name" value="Actin-like ATPase domain"/>
    <property type="match status" value="2"/>
</dbReference>
<evidence type="ECO:0000256" key="1">
    <source>
        <dbReference type="ARBA" id="ARBA00004245"/>
    </source>
</evidence>
<proteinExistence type="inferred from homology"/>
<dbReference type="Pfam" id="PF00022">
    <property type="entry name" value="Actin"/>
    <property type="match status" value="1"/>
</dbReference>
<gene>
    <name evidence="8" type="primary">Act_0</name>
    <name evidence="8" type="ORF">CRYSOU_R01740</name>
</gene>
<dbReference type="FunFam" id="3.90.640.10:FF:000007">
    <property type="entry name" value="Actin like 7B"/>
    <property type="match status" value="1"/>
</dbReference>
<dbReference type="FunFam" id="3.30.420.40:FF:000058">
    <property type="entry name" value="Putative actin-related protein 5"/>
    <property type="match status" value="1"/>
</dbReference>
<evidence type="ECO:0000256" key="7">
    <source>
        <dbReference type="RuleBase" id="RU000487"/>
    </source>
</evidence>
<dbReference type="AlphaFoldDB" id="A0A7K4KLC3"/>
<dbReference type="SMART" id="SM00268">
    <property type="entry name" value="ACTIN"/>
    <property type="match status" value="1"/>
</dbReference>
<evidence type="ECO:0000256" key="5">
    <source>
        <dbReference type="ARBA" id="ARBA00022840"/>
    </source>
</evidence>
<evidence type="ECO:0000256" key="2">
    <source>
        <dbReference type="ARBA" id="ARBA00006752"/>
    </source>
</evidence>
<keyword evidence="9" id="KW-1185">Reference proteome</keyword>
<keyword evidence="5" id="KW-0067">ATP-binding</keyword>
<keyword evidence="4" id="KW-0547">Nucleotide-binding</keyword>
<dbReference type="CDD" id="cd13397">
    <property type="entry name" value="ASKHA_NBD_actin_Arp-T1-3"/>
    <property type="match status" value="1"/>
</dbReference>
<dbReference type="EMBL" id="VWPX01013837">
    <property type="protein sequence ID" value="NWI17120.1"/>
    <property type="molecule type" value="Genomic_DNA"/>
</dbReference>
<dbReference type="Proteomes" id="UP000545332">
    <property type="component" value="Unassembled WGS sequence"/>
</dbReference>
<name>A0A7K4KLC3_9AVES</name>
<sequence>LAMPNLPPAVIVDSGSGLIKAGIAGEKQPRIIYANVVGRLQDEAAGQEHCYVGNEAQDRRGILSIRYPVERGIITSWEDMEAVWKSIYAHDLQMQTSEQPVLLTEAPLNPLASRERMTELFFEHFDVPALYVSVQAVLALYASGLTTGCVVDTGDGVTHSVPVFEGYCLPHGVLRLELAGRDLTDYLARLLRDRGASLVTAAEEQHVQNMKEKLCYVCLNLGEEMAKKPSEVEETFHLPDGSEVKVHDERFRCPEALFHPPDVGVEAAGIDKLCLNSIMSCDASLRTRFYSNILLAGGSSLFPGIAERLNKEMVPMVPGDARVRVSAPPERRFSPWMGGSILASLSAFQQMWITVAEYREAGPNMVHRKCF</sequence>
<comment type="subcellular location">
    <subcellularLocation>
        <location evidence="1">Cytoplasm</location>
        <location evidence="1">Cytoskeleton</location>
    </subcellularLocation>
</comment>
<dbReference type="InterPro" id="IPR004000">
    <property type="entry name" value="Actin"/>
</dbReference>
<feature type="non-terminal residue" evidence="8">
    <location>
        <position position="1"/>
    </location>
</feature>
<dbReference type="Gene3D" id="3.90.640.10">
    <property type="entry name" value="Actin, Chain A, domain 4"/>
    <property type="match status" value="1"/>
</dbReference>
<evidence type="ECO:0000256" key="6">
    <source>
        <dbReference type="ARBA" id="ARBA00023212"/>
    </source>
</evidence>
<dbReference type="InterPro" id="IPR043129">
    <property type="entry name" value="ATPase_NBD"/>
</dbReference>
<comment type="similarity">
    <text evidence="2 7">Belongs to the actin family.</text>
</comment>
<dbReference type="PANTHER" id="PTHR11937">
    <property type="entry name" value="ACTIN"/>
    <property type="match status" value="1"/>
</dbReference>
<evidence type="ECO:0000313" key="8">
    <source>
        <dbReference type="EMBL" id="NWI17120.1"/>
    </source>
</evidence>
<comment type="caution">
    <text evidence="8">The sequence shown here is derived from an EMBL/GenBank/DDBJ whole genome shotgun (WGS) entry which is preliminary data.</text>
</comment>
<organism evidence="8 9">
    <name type="scientific">Crypturellus soui</name>
    <dbReference type="NCBI Taxonomy" id="458187"/>
    <lineage>
        <taxon>Eukaryota</taxon>
        <taxon>Metazoa</taxon>
        <taxon>Chordata</taxon>
        <taxon>Craniata</taxon>
        <taxon>Vertebrata</taxon>
        <taxon>Euteleostomi</taxon>
        <taxon>Archelosauria</taxon>
        <taxon>Archosauria</taxon>
        <taxon>Dinosauria</taxon>
        <taxon>Saurischia</taxon>
        <taxon>Theropoda</taxon>
        <taxon>Coelurosauria</taxon>
        <taxon>Aves</taxon>
        <taxon>Palaeognathae</taxon>
        <taxon>Tinamiformes</taxon>
        <taxon>Tinamidae</taxon>
        <taxon>Crypturellus</taxon>
    </lineage>
</organism>